<feature type="signal peptide" evidence="1">
    <location>
        <begin position="1"/>
        <end position="24"/>
    </location>
</feature>
<name>A0A0C9SEH3_AMBAM</name>
<reference evidence="2" key="1">
    <citation type="journal article" date="2015" name="PLoS ONE">
        <title>An Insight into the Sialome of the Lone Star Tick, Amblyomma americanum, with a Glimpse on Its Time Dependent Gene Expression.</title>
        <authorList>
            <person name="Karim S."/>
            <person name="Ribeiro J.M."/>
        </authorList>
    </citation>
    <scope>NUCLEOTIDE SEQUENCE</scope>
    <source>
        <tissue evidence="2">Salivary gland</tissue>
    </source>
</reference>
<feature type="chain" id="PRO_5002203447" evidence="1">
    <location>
        <begin position="25"/>
        <end position="71"/>
    </location>
</feature>
<proteinExistence type="evidence at transcript level"/>
<sequence>MQLYLGHAVILLLCMLSLMLSVEACDPKKRPSKDPHNDCVGKVCVKGECQDYGCTGCIGSNVMCNGYCTLY</sequence>
<keyword evidence="1" id="KW-0732">Signal</keyword>
<dbReference type="AlphaFoldDB" id="A0A0C9SEH3"/>
<evidence type="ECO:0000313" key="2">
    <source>
        <dbReference type="EMBL" id="JAG91513.1"/>
    </source>
</evidence>
<protein>
    <submittedName>
        <fullName evidence="2">Putative secreted protein</fullName>
    </submittedName>
</protein>
<evidence type="ECO:0000256" key="1">
    <source>
        <dbReference type="SAM" id="SignalP"/>
    </source>
</evidence>
<organism evidence="2">
    <name type="scientific">Amblyomma americanum</name>
    <name type="common">Lone star tick</name>
    <dbReference type="NCBI Taxonomy" id="6943"/>
    <lineage>
        <taxon>Eukaryota</taxon>
        <taxon>Metazoa</taxon>
        <taxon>Ecdysozoa</taxon>
        <taxon>Arthropoda</taxon>
        <taxon>Chelicerata</taxon>
        <taxon>Arachnida</taxon>
        <taxon>Acari</taxon>
        <taxon>Parasitiformes</taxon>
        <taxon>Ixodida</taxon>
        <taxon>Ixodoidea</taxon>
        <taxon>Ixodidae</taxon>
        <taxon>Amblyomminae</taxon>
        <taxon>Amblyomma</taxon>
    </lineage>
</organism>
<accession>A0A0C9SEH3</accession>
<dbReference type="EMBL" id="GBZX01001227">
    <property type="protein sequence ID" value="JAG91513.1"/>
    <property type="molecule type" value="mRNA"/>
</dbReference>